<evidence type="ECO:0000313" key="5">
    <source>
        <dbReference type="Proteomes" id="UP000283630"/>
    </source>
</evidence>
<gene>
    <name evidence="4" type="ORF">DW860_09470</name>
    <name evidence="3" type="ORF">DWX53_11930</name>
</gene>
<dbReference type="Proteomes" id="UP000284742">
    <property type="component" value="Unassembled WGS sequence"/>
</dbReference>
<dbReference type="InterPro" id="IPR006120">
    <property type="entry name" value="Resolvase_HTH_dom"/>
</dbReference>
<evidence type="ECO:0000256" key="1">
    <source>
        <dbReference type="SAM" id="MobiDB-lite"/>
    </source>
</evidence>
<dbReference type="AlphaFoldDB" id="A0A413YJD5"/>
<dbReference type="GO" id="GO:0003677">
    <property type="term" value="F:DNA binding"/>
    <property type="evidence" value="ECO:0007669"/>
    <property type="project" value="InterPro"/>
</dbReference>
<dbReference type="GO" id="GO:0000150">
    <property type="term" value="F:DNA strand exchange activity"/>
    <property type="evidence" value="ECO:0007669"/>
    <property type="project" value="InterPro"/>
</dbReference>
<dbReference type="Gene3D" id="1.10.10.10">
    <property type="entry name" value="Winged helix-like DNA-binding domain superfamily/Winged helix DNA-binding domain"/>
    <property type="match status" value="1"/>
</dbReference>
<evidence type="ECO:0000313" key="3">
    <source>
        <dbReference type="EMBL" id="RGT07525.1"/>
    </source>
</evidence>
<dbReference type="Proteomes" id="UP000283630">
    <property type="component" value="Unassembled WGS sequence"/>
</dbReference>
<sequence>MFEYKAHPYRDTFGKLNAEELASMQEFFSDVFPEGIEGFVKIANLKQNKYYFFEASKIRDLEYWRNEICGNKYKLFGERNLYISMNGFISPKSARVSNLLYINVWAIDVDYKKTEEFKLLKPEEMYERHIEPFCGTYYLPRPTYIETGNQLRLIYILDQYMGLTKESREKQINLVRAIKGNIERRLEEHPWSSKWGIDKGMNGVQSYVRVPYSESGNDRVKVRKVGSKVNLGVLAEYYLSQRPQEKDGKEKSKEKAKSNRKKMRSQNYIKYKHINEDRLKDLEKIQKYYNTEGGGIGHREILCHLYRMHSFLLTGSDLEARRRMLEFNKNFVYPLPEHEVDVETRYSKRYKPYKNKTFLAALDISEDTAVALELTIIASMDQYESQKRYYKRKRKEAEKKGKTKHAKMEKRKEKVIDLHKKGYSKSEIAKKLGVSLSTVKRDLKESD</sequence>
<evidence type="ECO:0000313" key="6">
    <source>
        <dbReference type="Proteomes" id="UP000284742"/>
    </source>
</evidence>
<protein>
    <submittedName>
        <fullName evidence="4">Helix-turn-helix domain-containing protein</fullName>
    </submittedName>
</protein>
<dbReference type="RefSeq" id="WP_118145697.1">
    <property type="nucleotide sequence ID" value="NZ_QRWH01000013.1"/>
</dbReference>
<dbReference type="EMBL" id="QSHK01000006">
    <property type="protein sequence ID" value="RHC06628.1"/>
    <property type="molecule type" value="Genomic_DNA"/>
</dbReference>
<name>A0A413YJD5_9FIRM</name>
<dbReference type="InterPro" id="IPR036388">
    <property type="entry name" value="WH-like_DNA-bd_sf"/>
</dbReference>
<reference evidence="5 6" key="1">
    <citation type="submission" date="2018-08" db="EMBL/GenBank/DDBJ databases">
        <title>A genome reference for cultivated species of the human gut microbiota.</title>
        <authorList>
            <person name="Zou Y."/>
            <person name="Xue W."/>
            <person name="Luo G."/>
        </authorList>
    </citation>
    <scope>NUCLEOTIDE SEQUENCE [LARGE SCALE GENOMIC DNA]</scope>
    <source>
        <strain evidence="3 5">AF19-4AC</strain>
        <strain evidence="4 6">AM37-5</strain>
    </source>
</reference>
<evidence type="ECO:0000313" key="4">
    <source>
        <dbReference type="EMBL" id="RHC06628.1"/>
    </source>
</evidence>
<proteinExistence type="predicted"/>
<dbReference type="EMBL" id="QRWH01000013">
    <property type="protein sequence ID" value="RGT07525.1"/>
    <property type="molecule type" value="Genomic_DNA"/>
</dbReference>
<dbReference type="Pfam" id="PF02796">
    <property type="entry name" value="HTH_7"/>
    <property type="match status" value="1"/>
</dbReference>
<dbReference type="InterPro" id="IPR009057">
    <property type="entry name" value="Homeodomain-like_sf"/>
</dbReference>
<accession>A0A413YJD5</accession>
<feature type="compositionally biased region" description="Basic and acidic residues" evidence="1">
    <location>
        <begin position="243"/>
        <end position="257"/>
    </location>
</feature>
<dbReference type="SUPFAM" id="SSF46689">
    <property type="entry name" value="Homeodomain-like"/>
    <property type="match status" value="1"/>
</dbReference>
<feature type="domain" description="Resolvase HTH" evidence="2">
    <location>
        <begin position="411"/>
        <end position="442"/>
    </location>
</feature>
<organism evidence="4 6">
    <name type="scientific">Dorea formicigenerans</name>
    <dbReference type="NCBI Taxonomy" id="39486"/>
    <lineage>
        <taxon>Bacteria</taxon>
        <taxon>Bacillati</taxon>
        <taxon>Bacillota</taxon>
        <taxon>Clostridia</taxon>
        <taxon>Lachnospirales</taxon>
        <taxon>Lachnospiraceae</taxon>
        <taxon>Dorea</taxon>
    </lineage>
</organism>
<feature type="region of interest" description="Disordered" evidence="1">
    <location>
        <begin position="243"/>
        <end position="265"/>
    </location>
</feature>
<evidence type="ECO:0000259" key="2">
    <source>
        <dbReference type="Pfam" id="PF02796"/>
    </source>
</evidence>
<comment type="caution">
    <text evidence="4">The sequence shown here is derived from an EMBL/GenBank/DDBJ whole genome shotgun (WGS) entry which is preliminary data.</text>
</comment>